<sequence length="94" mass="10254">MSLQALYLSCLAHPAQALNSLALFFAIAGSWLLLATRMRQQRAMTRLSAAVALDGIEADGELDEATTQLNRFFSRFGLAVLTGALCLSWYSTQL</sequence>
<feature type="transmembrane region" description="Helical" evidence="1">
    <location>
        <begin position="17"/>
        <end position="36"/>
    </location>
</feature>
<keyword evidence="1" id="KW-0472">Membrane</keyword>
<protein>
    <submittedName>
        <fullName evidence="2">Uncharacterized protein</fullName>
    </submittedName>
</protein>
<gene>
    <name evidence="2" type="ORF">HNP49_001670</name>
</gene>
<feature type="transmembrane region" description="Helical" evidence="1">
    <location>
        <begin position="72"/>
        <end position="91"/>
    </location>
</feature>
<dbReference type="EMBL" id="JACHLL010000002">
    <property type="protein sequence ID" value="MBB6341513.1"/>
    <property type="molecule type" value="Genomic_DNA"/>
</dbReference>
<keyword evidence="1" id="KW-0812">Transmembrane</keyword>
<organism evidence="2 3">
    <name type="scientific">Pseudomonas fluvialis</name>
    <dbReference type="NCBI Taxonomy" id="1793966"/>
    <lineage>
        <taxon>Bacteria</taxon>
        <taxon>Pseudomonadati</taxon>
        <taxon>Pseudomonadota</taxon>
        <taxon>Gammaproteobacteria</taxon>
        <taxon>Pseudomonadales</taxon>
        <taxon>Pseudomonadaceae</taxon>
        <taxon>Pseudomonas</taxon>
    </lineage>
</organism>
<evidence type="ECO:0000256" key="1">
    <source>
        <dbReference type="SAM" id="Phobius"/>
    </source>
</evidence>
<comment type="caution">
    <text evidence="2">The sequence shown here is derived from an EMBL/GenBank/DDBJ whole genome shotgun (WGS) entry which is preliminary data.</text>
</comment>
<evidence type="ECO:0000313" key="2">
    <source>
        <dbReference type="EMBL" id="MBB6341513.1"/>
    </source>
</evidence>
<evidence type="ECO:0000313" key="3">
    <source>
        <dbReference type="Proteomes" id="UP000557193"/>
    </source>
</evidence>
<proteinExistence type="predicted"/>
<keyword evidence="1" id="KW-1133">Transmembrane helix</keyword>
<keyword evidence="3" id="KW-1185">Reference proteome</keyword>
<dbReference type="AlphaFoldDB" id="A0A7X0BS95"/>
<dbReference type="RefSeq" id="WP_184682291.1">
    <property type="nucleotide sequence ID" value="NZ_JACHLL010000002.1"/>
</dbReference>
<dbReference type="Proteomes" id="UP000557193">
    <property type="component" value="Unassembled WGS sequence"/>
</dbReference>
<name>A0A7X0BS95_9PSED</name>
<accession>A0A7X0BS95</accession>
<reference evidence="2 3" key="1">
    <citation type="submission" date="2020-08" db="EMBL/GenBank/DDBJ databases">
        <title>Functional genomics of gut bacteria from endangered species of beetles.</title>
        <authorList>
            <person name="Carlos-Shanley C."/>
        </authorList>
    </citation>
    <scope>NUCLEOTIDE SEQUENCE [LARGE SCALE GENOMIC DNA]</scope>
    <source>
        <strain evidence="2 3">S00202</strain>
    </source>
</reference>